<sequence>METMYYQFPRFSFKESLKILEADIQHANALASAIPRAKSGARLQMKLVYNHLAPLFLFLLQWMDCSCTGLLPRYINLFHVLVYKVYTDERSNISNYGRKASISDFYAVILPSLRHLHDDLVESGHASNDNQGMEMMGKNRVEGGKGISNVDLEREYECGICLEPCTKMVLPNCCHEMCINCYRDWYVEFNMAWLHMLFLLPKTPQCTLSSLMSIKMHPVQPGNDVVTMRVSQIIRLLGCE</sequence>
<keyword evidence="1" id="KW-0479">Metal-binding</keyword>
<dbReference type="GO" id="GO:0061630">
    <property type="term" value="F:ubiquitin protein ligase activity"/>
    <property type="evidence" value="ECO:0007669"/>
    <property type="project" value="TreeGrafter"/>
</dbReference>
<evidence type="ECO:0000256" key="3">
    <source>
        <dbReference type="ARBA" id="ARBA00022833"/>
    </source>
</evidence>
<dbReference type="GO" id="GO:0008270">
    <property type="term" value="F:zinc ion binding"/>
    <property type="evidence" value="ECO:0007669"/>
    <property type="project" value="UniProtKB-KW"/>
</dbReference>
<accession>A0A7J0HDV0</accession>
<dbReference type="AlphaFoldDB" id="A0A7J0HDV0"/>
<name>A0A7J0HDV0_9ERIC</name>
<dbReference type="PROSITE" id="PS00518">
    <property type="entry name" value="ZF_RING_1"/>
    <property type="match status" value="1"/>
</dbReference>
<comment type="caution">
    <text evidence="4">The sequence shown here is derived from an EMBL/GenBank/DDBJ whole genome shotgun (WGS) entry which is preliminary data.</text>
</comment>
<dbReference type="OrthoDB" id="1630758at2759"/>
<dbReference type="InterPro" id="IPR013083">
    <property type="entry name" value="Znf_RING/FYVE/PHD"/>
</dbReference>
<dbReference type="Gene3D" id="3.30.40.10">
    <property type="entry name" value="Zinc/RING finger domain, C3HC4 (zinc finger)"/>
    <property type="match status" value="1"/>
</dbReference>
<evidence type="ECO:0000256" key="2">
    <source>
        <dbReference type="ARBA" id="ARBA00022771"/>
    </source>
</evidence>
<dbReference type="EMBL" id="BJWL01000029">
    <property type="protein sequence ID" value="GFZ21182.1"/>
    <property type="molecule type" value="Genomic_DNA"/>
</dbReference>
<dbReference type="PANTHER" id="PTHR15315:SF35">
    <property type="entry name" value="F21J9.10"/>
    <property type="match status" value="1"/>
</dbReference>
<gene>
    <name evidence="4" type="ORF">Acr_29g0003440</name>
</gene>
<dbReference type="Proteomes" id="UP000585474">
    <property type="component" value="Unassembled WGS sequence"/>
</dbReference>
<keyword evidence="3" id="KW-0862">Zinc</keyword>
<reference evidence="4 5" key="1">
    <citation type="submission" date="2019-07" db="EMBL/GenBank/DDBJ databases">
        <title>De Novo Assembly of kiwifruit Actinidia rufa.</title>
        <authorList>
            <person name="Sugita-Konishi S."/>
            <person name="Sato K."/>
            <person name="Mori E."/>
            <person name="Abe Y."/>
            <person name="Kisaki G."/>
            <person name="Hamano K."/>
            <person name="Suezawa K."/>
            <person name="Otani M."/>
            <person name="Fukuda T."/>
            <person name="Manabe T."/>
            <person name="Gomi K."/>
            <person name="Tabuchi M."/>
            <person name="Akimitsu K."/>
            <person name="Kataoka I."/>
        </authorList>
    </citation>
    <scope>NUCLEOTIDE SEQUENCE [LARGE SCALE GENOMIC DNA]</scope>
    <source>
        <strain evidence="5">cv. Fuchu</strain>
    </source>
</reference>
<evidence type="ECO:0000313" key="5">
    <source>
        <dbReference type="Proteomes" id="UP000585474"/>
    </source>
</evidence>
<protein>
    <submittedName>
        <fullName evidence="4">RING/U-box superfamily protein</fullName>
    </submittedName>
</protein>
<keyword evidence="2" id="KW-0863">Zinc-finger</keyword>
<keyword evidence="5" id="KW-1185">Reference proteome</keyword>
<dbReference type="GO" id="GO:0016567">
    <property type="term" value="P:protein ubiquitination"/>
    <property type="evidence" value="ECO:0007669"/>
    <property type="project" value="TreeGrafter"/>
</dbReference>
<dbReference type="SUPFAM" id="SSF57850">
    <property type="entry name" value="RING/U-box"/>
    <property type="match status" value="1"/>
</dbReference>
<dbReference type="InterPro" id="IPR017907">
    <property type="entry name" value="Znf_RING_CS"/>
</dbReference>
<proteinExistence type="predicted"/>
<dbReference type="PANTHER" id="PTHR15315">
    <property type="entry name" value="RING FINGER PROTEIN 41, 151"/>
    <property type="match status" value="1"/>
</dbReference>
<organism evidence="4 5">
    <name type="scientific">Actinidia rufa</name>
    <dbReference type="NCBI Taxonomy" id="165716"/>
    <lineage>
        <taxon>Eukaryota</taxon>
        <taxon>Viridiplantae</taxon>
        <taxon>Streptophyta</taxon>
        <taxon>Embryophyta</taxon>
        <taxon>Tracheophyta</taxon>
        <taxon>Spermatophyta</taxon>
        <taxon>Magnoliopsida</taxon>
        <taxon>eudicotyledons</taxon>
        <taxon>Gunneridae</taxon>
        <taxon>Pentapetalae</taxon>
        <taxon>asterids</taxon>
        <taxon>Ericales</taxon>
        <taxon>Actinidiaceae</taxon>
        <taxon>Actinidia</taxon>
    </lineage>
</organism>
<evidence type="ECO:0000313" key="4">
    <source>
        <dbReference type="EMBL" id="GFZ21182.1"/>
    </source>
</evidence>
<evidence type="ECO:0000256" key="1">
    <source>
        <dbReference type="ARBA" id="ARBA00022723"/>
    </source>
</evidence>